<proteinExistence type="predicted"/>
<dbReference type="AlphaFoldDB" id="H3GYZ9"/>
<organism evidence="1 2">
    <name type="scientific">Phytophthora ramorum</name>
    <name type="common">Sudden oak death agent</name>
    <dbReference type="NCBI Taxonomy" id="164328"/>
    <lineage>
        <taxon>Eukaryota</taxon>
        <taxon>Sar</taxon>
        <taxon>Stramenopiles</taxon>
        <taxon>Oomycota</taxon>
        <taxon>Peronosporomycetes</taxon>
        <taxon>Peronosporales</taxon>
        <taxon>Peronosporaceae</taxon>
        <taxon>Phytophthora</taxon>
    </lineage>
</organism>
<accession>H3GYZ9</accession>
<dbReference type="eggNOG" id="ENOG502RFMT">
    <property type="taxonomic scope" value="Eukaryota"/>
</dbReference>
<protein>
    <submittedName>
        <fullName evidence="1">Uncharacterized protein</fullName>
    </submittedName>
</protein>
<dbReference type="InParanoid" id="H3GYZ9"/>
<dbReference type="VEuPathDB" id="FungiDB:KRP23_12887"/>
<name>H3GYZ9_PHYRM</name>
<evidence type="ECO:0000313" key="2">
    <source>
        <dbReference type="Proteomes" id="UP000005238"/>
    </source>
</evidence>
<dbReference type="VEuPathDB" id="FungiDB:KRP22_3891"/>
<sequence>MELQAFLDDLVWSDLVEPRHGAAPTPTSSGVKRVTPKQKIDALHAEVYALTTQLHALANHRLQSAPQTATTTSCLWQQIAARQLERRRNSESENAKLRELMVLQAEEAKSLHGLLKRRTRLQMLEEMLGGATRKKQRVARPLAVDVQKRAGSFALMLRRVDELYGKMDALFEEKGMLSISCPGRRRWADNKVLTGMCFELTRREVVPFSVDMVKEAVWTALGQLELLGLRSASRFKADVHYREQTSEGDTETAMVGFLAMQSSANTTEVKVRKVTFMEPRISNLAEPVGVSATSTLLLEICRESIAAFGEETTLIQSYFSSTRHDEGLAVGRKLRSAVNLNIAIDVWDESTSRIYNQVENILLDEACKKGGKLLK</sequence>
<dbReference type="Proteomes" id="UP000005238">
    <property type="component" value="Unassembled WGS sequence"/>
</dbReference>
<dbReference type="EMBL" id="DS566078">
    <property type="status" value="NOT_ANNOTATED_CDS"/>
    <property type="molecule type" value="Genomic_DNA"/>
</dbReference>
<dbReference type="OMA" id="ELWRIMA"/>
<dbReference type="STRING" id="164328.H3GYZ9"/>
<dbReference type="HOGENOM" id="CLU_044154_1_0_1"/>
<dbReference type="EnsemblProtists" id="Phyra82976">
    <property type="protein sequence ID" value="Phyra82976"/>
    <property type="gene ID" value="Phyra82976"/>
</dbReference>
<reference evidence="1" key="2">
    <citation type="submission" date="2015-06" db="UniProtKB">
        <authorList>
            <consortium name="EnsemblProtists"/>
        </authorList>
    </citation>
    <scope>IDENTIFICATION</scope>
    <source>
        <strain evidence="1">Pr102</strain>
    </source>
</reference>
<evidence type="ECO:0000313" key="1">
    <source>
        <dbReference type="EnsemblProtists" id="Phyra82976"/>
    </source>
</evidence>
<keyword evidence="2" id="KW-1185">Reference proteome</keyword>
<reference evidence="2" key="1">
    <citation type="journal article" date="2006" name="Science">
        <title>Phytophthora genome sequences uncover evolutionary origins and mechanisms of pathogenesis.</title>
        <authorList>
            <person name="Tyler B.M."/>
            <person name="Tripathy S."/>
            <person name="Zhang X."/>
            <person name="Dehal P."/>
            <person name="Jiang R.H."/>
            <person name="Aerts A."/>
            <person name="Arredondo F.D."/>
            <person name="Baxter L."/>
            <person name="Bensasson D."/>
            <person name="Beynon J.L."/>
            <person name="Chapman J."/>
            <person name="Damasceno C.M."/>
            <person name="Dorrance A.E."/>
            <person name="Dou D."/>
            <person name="Dickerman A.W."/>
            <person name="Dubchak I.L."/>
            <person name="Garbelotto M."/>
            <person name="Gijzen M."/>
            <person name="Gordon S.G."/>
            <person name="Govers F."/>
            <person name="Grunwald N.J."/>
            <person name="Huang W."/>
            <person name="Ivors K.L."/>
            <person name="Jones R.W."/>
            <person name="Kamoun S."/>
            <person name="Krampis K."/>
            <person name="Lamour K.H."/>
            <person name="Lee M.K."/>
            <person name="McDonald W.H."/>
            <person name="Medina M."/>
            <person name="Meijer H.J."/>
            <person name="Nordberg E.K."/>
            <person name="Maclean D.J."/>
            <person name="Ospina-Giraldo M.D."/>
            <person name="Morris P.F."/>
            <person name="Phuntumart V."/>
            <person name="Putnam N.H."/>
            <person name="Rash S."/>
            <person name="Rose J.K."/>
            <person name="Sakihama Y."/>
            <person name="Salamov A.A."/>
            <person name="Savidor A."/>
            <person name="Scheuring C.F."/>
            <person name="Smith B.M."/>
            <person name="Sobral B.W."/>
            <person name="Terry A."/>
            <person name="Torto-Alalibo T.A."/>
            <person name="Win J."/>
            <person name="Xu Z."/>
            <person name="Zhang H."/>
            <person name="Grigoriev I.V."/>
            <person name="Rokhsar D.S."/>
            <person name="Boore J.L."/>
        </authorList>
    </citation>
    <scope>NUCLEOTIDE SEQUENCE [LARGE SCALE GENOMIC DNA]</scope>
    <source>
        <strain evidence="2">Pr102</strain>
    </source>
</reference>